<dbReference type="InterPro" id="IPR036457">
    <property type="entry name" value="PPM-type-like_dom_sf"/>
</dbReference>
<accession>A0A9Q0T977</accession>
<dbReference type="SUPFAM" id="SSF81606">
    <property type="entry name" value="PP2C-like"/>
    <property type="match status" value="1"/>
</dbReference>
<protein>
    <submittedName>
        <fullName evidence="2">PROTEIN PHOSPHATASE 2C</fullName>
    </submittedName>
</protein>
<dbReference type="Proteomes" id="UP001151532">
    <property type="component" value="Chromosome 3"/>
</dbReference>
<keyword evidence="3" id="KW-1185">Reference proteome</keyword>
<reference evidence="2" key="2">
    <citation type="journal article" date="2023" name="Int. J. Mol. Sci.">
        <title>De Novo Assembly and Annotation of 11 Diverse Shrub Willow (Salix) Genomes Reveals Novel Gene Organization in Sex-Linked Regions.</title>
        <authorList>
            <person name="Hyden B."/>
            <person name="Feng K."/>
            <person name="Yates T.B."/>
            <person name="Jawdy S."/>
            <person name="Cereghino C."/>
            <person name="Smart L.B."/>
            <person name="Muchero W."/>
        </authorList>
    </citation>
    <scope>NUCLEOTIDE SEQUENCE</scope>
    <source>
        <tissue evidence="2">Shoot tip</tissue>
    </source>
</reference>
<evidence type="ECO:0000259" key="1">
    <source>
        <dbReference type="PROSITE" id="PS51746"/>
    </source>
</evidence>
<dbReference type="Pfam" id="PF00481">
    <property type="entry name" value="PP2C"/>
    <property type="match status" value="1"/>
</dbReference>
<organism evidence="2 3">
    <name type="scientific">Salix purpurea</name>
    <name type="common">Purple osier willow</name>
    <dbReference type="NCBI Taxonomy" id="77065"/>
    <lineage>
        <taxon>Eukaryota</taxon>
        <taxon>Viridiplantae</taxon>
        <taxon>Streptophyta</taxon>
        <taxon>Embryophyta</taxon>
        <taxon>Tracheophyta</taxon>
        <taxon>Spermatophyta</taxon>
        <taxon>Magnoliopsida</taxon>
        <taxon>eudicotyledons</taxon>
        <taxon>Gunneridae</taxon>
        <taxon>Pentapetalae</taxon>
        <taxon>rosids</taxon>
        <taxon>fabids</taxon>
        <taxon>Malpighiales</taxon>
        <taxon>Salicaceae</taxon>
        <taxon>Saliceae</taxon>
        <taxon>Salix</taxon>
    </lineage>
</organism>
<reference evidence="2" key="1">
    <citation type="submission" date="2022-11" db="EMBL/GenBank/DDBJ databases">
        <authorList>
            <person name="Hyden B.L."/>
            <person name="Feng K."/>
            <person name="Yates T."/>
            <person name="Jawdy S."/>
            <person name="Smart L.B."/>
            <person name="Muchero W."/>
        </authorList>
    </citation>
    <scope>NUCLEOTIDE SEQUENCE</scope>
    <source>
        <tissue evidence="2">Shoot tip</tissue>
    </source>
</reference>
<dbReference type="Gene3D" id="3.60.40.10">
    <property type="entry name" value="PPM-type phosphatase domain"/>
    <property type="match status" value="1"/>
</dbReference>
<dbReference type="PANTHER" id="PTHR13832">
    <property type="entry name" value="PROTEIN PHOSPHATASE 2C"/>
    <property type="match status" value="1"/>
</dbReference>
<evidence type="ECO:0000313" key="3">
    <source>
        <dbReference type="Proteomes" id="UP001151532"/>
    </source>
</evidence>
<dbReference type="EMBL" id="JAPFFK010000016">
    <property type="protein sequence ID" value="KAJ6705994.1"/>
    <property type="molecule type" value="Genomic_DNA"/>
</dbReference>
<dbReference type="InterPro" id="IPR015655">
    <property type="entry name" value="PP2C"/>
</dbReference>
<dbReference type="AlphaFoldDB" id="A0A9Q0T977"/>
<gene>
    <name evidence="2" type="ORF">OIU79_010619</name>
</gene>
<dbReference type="CDD" id="cd00143">
    <property type="entry name" value="PP2Cc"/>
    <property type="match status" value="1"/>
</dbReference>
<dbReference type="GO" id="GO:0004722">
    <property type="term" value="F:protein serine/threonine phosphatase activity"/>
    <property type="evidence" value="ECO:0007669"/>
    <property type="project" value="InterPro"/>
</dbReference>
<name>A0A9Q0T977_SALPP</name>
<dbReference type="InterPro" id="IPR001932">
    <property type="entry name" value="PPM-type_phosphatase-like_dom"/>
</dbReference>
<feature type="domain" description="PPM-type phosphatase" evidence="1">
    <location>
        <begin position="1"/>
        <end position="177"/>
    </location>
</feature>
<sequence>MGSIDRSQDEVADKFSSLPFMQEVIRIKNEHPDDNQCIVNDRVKGRLKVTRAFGAGFLKRPKLNDALLEMFRNEYIGTAPYVSCSPSLHHHQLCPRDQFLVLSSDGLYQYLTNQEVVFHVESFMEKFPDGDPAQHLIEELLSRAAKKAGMDFHELLDIPQGDRRKYHDDVTVMVISLEGRIWKSSGKYL</sequence>
<proteinExistence type="predicted"/>
<dbReference type="SMART" id="SM00332">
    <property type="entry name" value="PP2Cc"/>
    <property type="match status" value="1"/>
</dbReference>
<dbReference type="PANTHER" id="PTHR13832:SF301">
    <property type="entry name" value="PROTEIN PHOSPHATASE 2C 29"/>
    <property type="match status" value="1"/>
</dbReference>
<evidence type="ECO:0000313" key="2">
    <source>
        <dbReference type="EMBL" id="KAJ6705994.1"/>
    </source>
</evidence>
<comment type="caution">
    <text evidence="2">The sequence shown here is derived from an EMBL/GenBank/DDBJ whole genome shotgun (WGS) entry which is preliminary data.</text>
</comment>
<dbReference type="PROSITE" id="PS51746">
    <property type="entry name" value="PPM_2"/>
    <property type="match status" value="1"/>
</dbReference>
<dbReference type="OrthoDB" id="420076at2759"/>